<evidence type="ECO:0000256" key="12">
    <source>
        <dbReference type="ARBA" id="ARBA00050301"/>
    </source>
</evidence>
<keyword evidence="21" id="KW-1185">Reference proteome</keyword>
<dbReference type="GO" id="GO:0034040">
    <property type="term" value="F:ATPase-coupled lipid transmembrane transporter activity"/>
    <property type="evidence" value="ECO:0007669"/>
    <property type="project" value="TreeGrafter"/>
</dbReference>
<evidence type="ECO:0000313" key="20">
    <source>
        <dbReference type="EMBL" id="AZG72161.1"/>
    </source>
</evidence>
<dbReference type="InterPro" id="IPR017871">
    <property type="entry name" value="ABC_transporter-like_CS"/>
</dbReference>
<comment type="catalytic activity">
    <reaction evidence="13">
        <text>L-cysteine(in) + ATP + H2O = L-cysteine(out) + ADP + phosphate + H(+)</text>
        <dbReference type="Rhea" id="RHEA:29783"/>
        <dbReference type="ChEBI" id="CHEBI:15377"/>
        <dbReference type="ChEBI" id="CHEBI:15378"/>
        <dbReference type="ChEBI" id="CHEBI:30616"/>
        <dbReference type="ChEBI" id="CHEBI:35235"/>
        <dbReference type="ChEBI" id="CHEBI:43474"/>
        <dbReference type="ChEBI" id="CHEBI:456216"/>
    </reaction>
    <physiologicalReaction direction="left-to-right" evidence="13">
        <dbReference type="Rhea" id="RHEA:29784"/>
    </physiologicalReaction>
</comment>
<protein>
    <recommendedName>
        <fullName evidence="16">Glutathione/L-cysteine transport system ATP-binding/permease protein CydC</fullName>
    </recommendedName>
</protein>
<dbReference type="EMBL" id="CP034015">
    <property type="protein sequence ID" value="AZG72161.1"/>
    <property type="molecule type" value="Genomic_DNA"/>
</dbReference>
<dbReference type="CDD" id="cd18585">
    <property type="entry name" value="ABC_6TM_CydC"/>
    <property type="match status" value="1"/>
</dbReference>
<sequence length="576" mass="63283">MSQPVDAAPLSIFKVLRPFVALFRRQWLMMLVGLLLTITTLLTGIGLLSLSGWFLSASAVAGLSVITAQTFNYFTPAGGVRFFSIARTASRYGERLATHEATFKLLTQLRVWAWNKLLPLSAANLQGLRRGDLLNRLVADIDTLDHLYLRLLTPMAASLMMIGILLAFLGWFDNHLALSLCALLLAAWFILPLVFYYLGKAPGQVLMQAQRQYRIELLDVIQGQAELSIFGANKRYLAKLGQAQQSLFNQQTTMANITGLSQALLIVINGSAVVLMLYFAGQGVGDLSPPGPLMALMVFATMASLEMMMPIAGAFQHLSSTVLAARRVTEITEQTPSVVFNPHSHLQAKHGALQIRDIHFGYHSHSPVLQGLDLTIKAGDKVAVLGPTGCGKSSLLGLITRDWAAQQGSITLDGHPISDYSDANLRAAMTVVSQRIYLFSGTLRDNLALALPYLQGEAKKAHDQRFIEVLDKVGLQTLLQGDQPLDCWIGDGGRQLSGGEQRRIGVARALLRDAPLLLLDEPTEGLDKRTEREILKVLLDFAQHKTLLMISHRLTALDQMDAVYLFQQGRLIQQSH</sequence>
<evidence type="ECO:0000256" key="15">
    <source>
        <dbReference type="ARBA" id="ARBA00063833"/>
    </source>
</evidence>
<keyword evidence="2" id="KW-0813">Transport</keyword>
<evidence type="ECO:0000256" key="11">
    <source>
        <dbReference type="ARBA" id="ARBA00023136"/>
    </source>
</evidence>
<evidence type="ECO:0000256" key="6">
    <source>
        <dbReference type="ARBA" id="ARBA00022741"/>
    </source>
</evidence>
<accession>A0A3G8LRL4</accession>
<keyword evidence="9" id="KW-0029">Amino-acid transport</keyword>
<keyword evidence="3" id="KW-1003">Cell membrane</keyword>
<evidence type="ECO:0000256" key="17">
    <source>
        <dbReference type="SAM" id="Phobius"/>
    </source>
</evidence>
<feature type="domain" description="ABC transporter" evidence="18">
    <location>
        <begin position="353"/>
        <end position="576"/>
    </location>
</feature>
<dbReference type="GO" id="GO:0034775">
    <property type="term" value="P:glutathione transmembrane transport"/>
    <property type="evidence" value="ECO:0007669"/>
    <property type="project" value="InterPro"/>
</dbReference>
<dbReference type="GO" id="GO:0140359">
    <property type="term" value="F:ABC-type transporter activity"/>
    <property type="evidence" value="ECO:0007669"/>
    <property type="project" value="InterPro"/>
</dbReference>
<keyword evidence="11 17" id="KW-0472">Membrane</keyword>
<evidence type="ECO:0000256" key="9">
    <source>
        <dbReference type="ARBA" id="ARBA00022970"/>
    </source>
</evidence>
<gene>
    <name evidence="20" type="primary">cydC</name>
    <name evidence="20" type="ORF">EGC82_04905</name>
</gene>
<dbReference type="GO" id="GO:0045454">
    <property type="term" value="P:cell redox homeostasis"/>
    <property type="evidence" value="ECO:0007669"/>
    <property type="project" value="InterPro"/>
</dbReference>
<dbReference type="InterPro" id="IPR011527">
    <property type="entry name" value="ABC1_TM_dom"/>
</dbReference>
<keyword evidence="6" id="KW-0547">Nucleotide-binding</keyword>
<feature type="transmembrane region" description="Helical" evidence="17">
    <location>
        <begin position="263"/>
        <end position="281"/>
    </location>
</feature>
<dbReference type="InterPro" id="IPR027417">
    <property type="entry name" value="P-loop_NTPase"/>
</dbReference>
<dbReference type="Proteomes" id="UP000278035">
    <property type="component" value="Chromosome"/>
</dbReference>
<comment type="catalytic activity">
    <reaction evidence="12">
        <text>glutathione(in) + ATP + H2O = glutathione(out) + ADP + phosphate + H(+)</text>
        <dbReference type="Rhea" id="RHEA:29787"/>
        <dbReference type="ChEBI" id="CHEBI:15377"/>
        <dbReference type="ChEBI" id="CHEBI:15378"/>
        <dbReference type="ChEBI" id="CHEBI:30616"/>
        <dbReference type="ChEBI" id="CHEBI:43474"/>
        <dbReference type="ChEBI" id="CHEBI:57925"/>
        <dbReference type="ChEBI" id="CHEBI:456216"/>
    </reaction>
    <physiologicalReaction direction="left-to-right" evidence="12">
        <dbReference type="Rhea" id="RHEA:29788"/>
    </physiologicalReaction>
</comment>
<dbReference type="PROSITE" id="PS50929">
    <property type="entry name" value="ABC_TM1F"/>
    <property type="match status" value="1"/>
</dbReference>
<dbReference type="InterPro" id="IPR003439">
    <property type="entry name" value="ABC_transporter-like_ATP-bd"/>
</dbReference>
<evidence type="ECO:0000256" key="10">
    <source>
        <dbReference type="ARBA" id="ARBA00022989"/>
    </source>
</evidence>
<dbReference type="KEGG" id="slj:EGC82_04905"/>
<dbReference type="PROSITE" id="PS50893">
    <property type="entry name" value="ABC_TRANSPORTER_2"/>
    <property type="match status" value="1"/>
</dbReference>
<comment type="subunit">
    <text evidence="15">Forms a heterodimer with CydD.</text>
</comment>
<reference evidence="21" key="1">
    <citation type="submission" date="2018-11" db="EMBL/GenBank/DDBJ databases">
        <title>Shewanella sp. M2.</title>
        <authorList>
            <person name="Hwang Y.J."/>
            <person name="Hwang C.Y."/>
        </authorList>
    </citation>
    <scope>NUCLEOTIDE SEQUENCE [LARGE SCALE GENOMIC DNA]</scope>
    <source>
        <strain evidence="21">LMG 19866</strain>
    </source>
</reference>
<dbReference type="GO" id="GO:0005524">
    <property type="term" value="F:ATP binding"/>
    <property type="evidence" value="ECO:0007669"/>
    <property type="project" value="UniProtKB-KW"/>
</dbReference>
<feature type="domain" description="ABC transmembrane type-1" evidence="19">
    <location>
        <begin position="27"/>
        <end position="323"/>
    </location>
</feature>
<evidence type="ECO:0000256" key="2">
    <source>
        <dbReference type="ARBA" id="ARBA00022448"/>
    </source>
</evidence>
<evidence type="ECO:0000259" key="18">
    <source>
        <dbReference type="PROSITE" id="PS50893"/>
    </source>
</evidence>
<evidence type="ECO:0000256" key="7">
    <source>
        <dbReference type="ARBA" id="ARBA00022840"/>
    </source>
</evidence>
<keyword evidence="4" id="KW-0997">Cell inner membrane</keyword>
<proteinExistence type="inferred from homology"/>
<dbReference type="InterPro" id="IPR039421">
    <property type="entry name" value="Type_1_exporter"/>
</dbReference>
<dbReference type="Pfam" id="PF00005">
    <property type="entry name" value="ABC_tran"/>
    <property type="match status" value="1"/>
</dbReference>
<keyword evidence="10 17" id="KW-1133">Transmembrane helix</keyword>
<dbReference type="NCBIfam" id="TIGR02868">
    <property type="entry name" value="CydC"/>
    <property type="match status" value="1"/>
</dbReference>
<dbReference type="GO" id="GO:0006865">
    <property type="term" value="P:amino acid transport"/>
    <property type="evidence" value="ECO:0007669"/>
    <property type="project" value="UniProtKB-KW"/>
</dbReference>
<dbReference type="PANTHER" id="PTHR24221:SF653">
    <property type="entry name" value="TRANSPORT ATP-BINDING PROTEIN CYDC"/>
    <property type="match status" value="1"/>
</dbReference>
<keyword evidence="5 17" id="KW-0812">Transmembrane</keyword>
<dbReference type="AlphaFoldDB" id="A0A3G8LRL4"/>
<evidence type="ECO:0000256" key="5">
    <source>
        <dbReference type="ARBA" id="ARBA00022692"/>
    </source>
</evidence>
<dbReference type="InterPro" id="IPR014223">
    <property type="entry name" value="ABC_CydC/D"/>
</dbReference>
<dbReference type="SUPFAM" id="SSF90123">
    <property type="entry name" value="ABC transporter transmembrane region"/>
    <property type="match status" value="1"/>
</dbReference>
<evidence type="ECO:0000256" key="13">
    <source>
        <dbReference type="ARBA" id="ARBA00051241"/>
    </source>
</evidence>
<dbReference type="PROSITE" id="PS00211">
    <property type="entry name" value="ABC_TRANSPORTER_1"/>
    <property type="match status" value="1"/>
</dbReference>
<dbReference type="RefSeq" id="WP_124729763.1">
    <property type="nucleotide sequence ID" value="NZ_CBCSKC010000008.1"/>
</dbReference>
<evidence type="ECO:0000259" key="19">
    <source>
        <dbReference type="PROSITE" id="PS50929"/>
    </source>
</evidence>
<organism evidence="20 21">
    <name type="scientific">Shewanella livingstonensis</name>
    <dbReference type="NCBI Taxonomy" id="150120"/>
    <lineage>
        <taxon>Bacteria</taxon>
        <taxon>Pseudomonadati</taxon>
        <taxon>Pseudomonadota</taxon>
        <taxon>Gammaproteobacteria</taxon>
        <taxon>Alteromonadales</taxon>
        <taxon>Shewanellaceae</taxon>
        <taxon>Shewanella</taxon>
    </lineage>
</organism>
<evidence type="ECO:0000256" key="14">
    <source>
        <dbReference type="ARBA" id="ARBA00061534"/>
    </source>
</evidence>
<evidence type="ECO:0000256" key="3">
    <source>
        <dbReference type="ARBA" id="ARBA00022475"/>
    </source>
</evidence>
<dbReference type="FunFam" id="1.20.1560.10:FF:000060">
    <property type="entry name" value="Cysteine/glutathione ABC transporter ATP-binding protein/permease CydC"/>
    <property type="match status" value="1"/>
</dbReference>
<dbReference type="Gene3D" id="1.20.1560.10">
    <property type="entry name" value="ABC transporter type 1, transmembrane domain"/>
    <property type="match status" value="1"/>
</dbReference>
<dbReference type="InterPro" id="IPR003593">
    <property type="entry name" value="AAA+_ATPase"/>
</dbReference>
<comment type="similarity">
    <text evidence="14">Belongs to the ABC transporter superfamily. Cysteine exporter (TC 3.A.1.129.1) family.</text>
</comment>
<evidence type="ECO:0000256" key="1">
    <source>
        <dbReference type="ARBA" id="ARBA00004429"/>
    </source>
</evidence>
<dbReference type="GO" id="GO:0016887">
    <property type="term" value="F:ATP hydrolysis activity"/>
    <property type="evidence" value="ECO:0007669"/>
    <property type="project" value="InterPro"/>
</dbReference>
<feature type="transmembrane region" description="Helical" evidence="17">
    <location>
        <begin position="151"/>
        <end position="171"/>
    </location>
</feature>
<evidence type="ECO:0000256" key="16">
    <source>
        <dbReference type="ARBA" id="ARBA00071411"/>
    </source>
</evidence>
<dbReference type="GO" id="GO:0005886">
    <property type="term" value="C:plasma membrane"/>
    <property type="evidence" value="ECO:0007669"/>
    <property type="project" value="UniProtKB-SubCell"/>
</dbReference>
<dbReference type="NCBIfam" id="NF008364">
    <property type="entry name" value="PRK11160.1"/>
    <property type="match status" value="1"/>
</dbReference>
<dbReference type="PANTHER" id="PTHR24221">
    <property type="entry name" value="ATP-BINDING CASSETTE SUB-FAMILY B"/>
    <property type="match status" value="1"/>
</dbReference>
<comment type="subcellular location">
    <subcellularLocation>
        <location evidence="1">Cell inner membrane</location>
        <topology evidence="1">Multi-pass membrane protein</topology>
    </subcellularLocation>
</comment>
<keyword evidence="7 20" id="KW-0067">ATP-binding</keyword>
<dbReference type="Pfam" id="PF00664">
    <property type="entry name" value="ABC_membrane"/>
    <property type="match status" value="1"/>
</dbReference>
<dbReference type="OrthoDB" id="9802264at2"/>
<feature type="transmembrane region" description="Helical" evidence="17">
    <location>
        <begin position="293"/>
        <end position="315"/>
    </location>
</feature>
<name>A0A3G8LRL4_9GAMM</name>
<evidence type="ECO:0000313" key="21">
    <source>
        <dbReference type="Proteomes" id="UP000278035"/>
    </source>
</evidence>
<dbReference type="SUPFAM" id="SSF52540">
    <property type="entry name" value="P-loop containing nucleoside triphosphate hydrolases"/>
    <property type="match status" value="1"/>
</dbReference>
<feature type="transmembrane region" description="Helical" evidence="17">
    <location>
        <begin position="27"/>
        <end position="47"/>
    </location>
</feature>
<dbReference type="Gene3D" id="3.40.50.300">
    <property type="entry name" value="P-loop containing nucleotide triphosphate hydrolases"/>
    <property type="match status" value="1"/>
</dbReference>
<feature type="transmembrane region" description="Helical" evidence="17">
    <location>
        <begin position="53"/>
        <end position="74"/>
    </location>
</feature>
<evidence type="ECO:0000256" key="8">
    <source>
        <dbReference type="ARBA" id="ARBA00022967"/>
    </source>
</evidence>
<dbReference type="SMART" id="SM00382">
    <property type="entry name" value="AAA"/>
    <property type="match status" value="1"/>
</dbReference>
<evidence type="ECO:0000256" key="4">
    <source>
        <dbReference type="ARBA" id="ARBA00022519"/>
    </source>
</evidence>
<keyword evidence="8" id="KW-1278">Translocase</keyword>
<dbReference type="InterPro" id="IPR036640">
    <property type="entry name" value="ABC1_TM_sf"/>
</dbReference>
<feature type="transmembrane region" description="Helical" evidence="17">
    <location>
        <begin position="177"/>
        <end position="198"/>
    </location>
</feature>